<reference evidence="10 11" key="1">
    <citation type="journal article" date="2016" name="Nat. Commun.">
        <title>Extremotolerant tardigrade genome and improved radiotolerance of human cultured cells by tardigrade-unique protein.</title>
        <authorList>
            <person name="Hashimoto T."/>
            <person name="Horikawa D.D."/>
            <person name="Saito Y."/>
            <person name="Kuwahara H."/>
            <person name="Kozuka-Hata H."/>
            <person name="Shin-I T."/>
            <person name="Minakuchi Y."/>
            <person name="Ohishi K."/>
            <person name="Motoyama A."/>
            <person name="Aizu T."/>
            <person name="Enomoto A."/>
            <person name="Kondo K."/>
            <person name="Tanaka S."/>
            <person name="Hara Y."/>
            <person name="Koshikawa S."/>
            <person name="Sagara H."/>
            <person name="Miura T."/>
            <person name="Yokobori S."/>
            <person name="Miyagawa K."/>
            <person name="Suzuki Y."/>
            <person name="Kubo T."/>
            <person name="Oyama M."/>
            <person name="Kohara Y."/>
            <person name="Fujiyama A."/>
            <person name="Arakawa K."/>
            <person name="Katayama T."/>
            <person name="Toyoda A."/>
            <person name="Kunieda T."/>
        </authorList>
    </citation>
    <scope>NUCLEOTIDE SEQUENCE [LARGE SCALE GENOMIC DNA]</scope>
    <source>
        <strain evidence="10 11">YOKOZUNA-1</strain>
    </source>
</reference>
<dbReference type="Gene3D" id="2.30.30.30">
    <property type="match status" value="1"/>
</dbReference>
<dbReference type="InterPro" id="IPR008991">
    <property type="entry name" value="Translation_prot_SH3-like_sf"/>
</dbReference>
<evidence type="ECO:0000259" key="9">
    <source>
        <dbReference type="Pfam" id="PF03868"/>
    </source>
</evidence>
<comment type="caution">
    <text evidence="10">The sequence shown here is derived from an EMBL/GenBank/DDBJ whole genome shotgun (WGS) entry which is preliminary data.</text>
</comment>
<dbReference type="CDD" id="cd13156">
    <property type="entry name" value="KOW_RPL6"/>
    <property type="match status" value="1"/>
</dbReference>
<keyword evidence="2" id="KW-0689">Ribosomal protein</keyword>
<sequence>MPEAKENKARQPRNYALPSGIMRFSKSAMYKKRAIHKMKKVGQKPKTAKEQPSKTVEKQIKGDKNGGTRQVLKSKGPRFYPTEDRRGRRNHIRRKTVDNREKKPTRHSKKLRSTLTPGTVVILLAGRHKGKRVVLLKQLDSGLLLVTGPWKVNGCPMRRINQRYVIATKTKLDISKVSLNTNINDAYFRRIRAKASKDAGIFDQKKEDYKPSNQRVEDQVSVDKQILDAIKASPDGKSLRGYLSTYFQLKNKEFPHQMVF</sequence>
<keyword evidence="11" id="KW-1185">Reference proteome</keyword>
<dbReference type="GO" id="GO:0002181">
    <property type="term" value="P:cytoplasmic translation"/>
    <property type="evidence" value="ECO:0007669"/>
    <property type="project" value="TreeGrafter"/>
</dbReference>
<evidence type="ECO:0000256" key="5">
    <source>
        <dbReference type="ARBA" id="ARBA00035233"/>
    </source>
</evidence>
<dbReference type="EMBL" id="BDGG01000010">
    <property type="protein sequence ID" value="GAV04233.1"/>
    <property type="molecule type" value="Genomic_DNA"/>
</dbReference>
<evidence type="ECO:0000256" key="8">
    <source>
        <dbReference type="SAM" id="MobiDB-lite"/>
    </source>
</evidence>
<dbReference type="InterPro" id="IPR005568">
    <property type="entry name" value="Ribosomal_uL6_N"/>
</dbReference>
<evidence type="ECO:0000256" key="6">
    <source>
        <dbReference type="ARBA" id="ARBA00035351"/>
    </source>
</evidence>
<evidence type="ECO:0000256" key="4">
    <source>
        <dbReference type="ARBA" id="ARBA00034092"/>
    </source>
</evidence>
<dbReference type="PANTHER" id="PTHR10715:SF0">
    <property type="entry name" value="LARGE RIBOSOMAL SUBUNIT PROTEIN EL6"/>
    <property type="match status" value="1"/>
</dbReference>
<dbReference type="FunFam" id="2.30.30.30:FF:000014">
    <property type="entry name" value="60S ribosomal protein L6"/>
    <property type="match status" value="1"/>
</dbReference>
<evidence type="ECO:0000313" key="11">
    <source>
        <dbReference type="Proteomes" id="UP000186922"/>
    </source>
</evidence>
<dbReference type="PANTHER" id="PTHR10715">
    <property type="entry name" value="60S RIBOSOMAL PROTEIN L6"/>
    <property type="match status" value="1"/>
</dbReference>
<evidence type="ECO:0000256" key="7">
    <source>
        <dbReference type="ARBA" id="ARBA00046388"/>
    </source>
</evidence>
<feature type="domain" description="Large ribosomal subunit protein uL6 N-terminal" evidence="9">
    <location>
        <begin position="4"/>
        <end position="59"/>
    </location>
</feature>
<dbReference type="InterPro" id="IPR014722">
    <property type="entry name" value="Rib_uL2_dom2"/>
</dbReference>
<feature type="compositionally biased region" description="Basic and acidic residues" evidence="8">
    <location>
        <begin position="47"/>
        <end position="66"/>
    </location>
</feature>
<proteinExistence type="inferred from homology"/>
<dbReference type="Pfam" id="PF01159">
    <property type="entry name" value="Ribosomal_L6e"/>
    <property type="match status" value="1"/>
</dbReference>
<dbReference type="OrthoDB" id="2436667at2759"/>
<comment type="function">
    <text evidence="4">Component of the large ribosomal subunit. The ribosome is a large ribonucleoprotein complex responsible for the synthesis of proteins in the cell.</text>
</comment>
<dbReference type="STRING" id="947166.A0A1D1VVH7"/>
<dbReference type="Proteomes" id="UP000186922">
    <property type="component" value="Unassembled WGS sequence"/>
</dbReference>
<feature type="region of interest" description="Disordered" evidence="8">
    <location>
        <begin position="37"/>
        <end position="111"/>
    </location>
</feature>
<dbReference type="GO" id="GO:0003735">
    <property type="term" value="F:structural constituent of ribosome"/>
    <property type="evidence" value="ECO:0007669"/>
    <property type="project" value="InterPro"/>
</dbReference>
<comment type="similarity">
    <text evidence="1">Belongs to the eukaryotic ribosomal protein eL6 family.</text>
</comment>
<dbReference type="InterPro" id="IPR041997">
    <property type="entry name" value="Ribosomal_eL6_KOW"/>
</dbReference>
<protein>
    <recommendedName>
        <fullName evidence="5">Large ribosomal subunit protein eL6</fullName>
    </recommendedName>
    <alternativeName>
        <fullName evidence="6">60S ribosomal protein L6</fullName>
    </alternativeName>
</protein>
<evidence type="ECO:0000256" key="2">
    <source>
        <dbReference type="ARBA" id="ARBA00022980"/>
    </source>
</evidence>
<organism evidence="10 11">
    <name type="scientific">Ramazzottius varieornatus</name>
    <name type="common">Water bear</name>
    <name type="synonym">Tardigrade</name>
    <dbReference type="NCBI Taxonomy" id="947166"/>
    <lineage>
        <taxon>Eukaryota</taxon>
        <taxon>Metazoa</taxon>
        <taxon>Ecdysozoa</taxon>
        <taxon>Tardigrada</taxon>
        <taxon>Eutardigrada</taxon>
        <taxon>Parachela</taxon>
        <taxon>Hypsibioidea</taxon>
        <taxon>Ramazzottiidae</taxon>
        <taxon>Ramazzottius</taxon>
    </lineage>
</organism>
<evidence type="ECO:0000256" key="1">
    <source>
        <dbReference type="ARBA" id="ARBA00010592"/>
    </source>
</evidence>
<evidence type="ECO:0000256" key="3">
    <source>
        <dbReference type="ARBA" id="ARBA00023274"/>
    </source>
</evidence>
<dbReference type="SUPFAM" id="SSF50104">
    <property type="entry name" value="Translation proteins SH3-like domain"/>
    <property type="match status" value="1"/>
</dbReference>
<dbReference type="Pfam" id="PF03868">
    <property type="entry name" value="Ribosomal_L6e_N"/>
    <property type="match status" value="1"/>
</dbReference>
<dbReference type="InterPro" id="IPR000915">
    <property type="entry name" value="60S_ribosomal_eL6"/>
</dbReference>
<dbReference type="GO" id="GO:0003723">
    <property type="term" value="F:RNA binding"/>
    <property type="evidence" value="ECO:0007669"/>
    <property type="project" value="TreeGrafter"/>
</dbReference>
<feature type="region of interest" description="Disordered" evidence="8">
    <location>
        <begin position="1"/>
        <end position="20"/>
    </location>
</feature>
<dbReference type="AlphaFoldDB" id="A0A1D1VVH7"/>
<dbReference type="GO" id="GO:0000027">
    <property type="term" value="P:ribosomal large subunit assembly"/>
    <property type="evidence" value="ECO:0007669"/>
    <property type="project" value="TreeGrafter"/>
</dbReference>
<accession>A0A1D1VVH7</accession>
<keyword evidence="3" id="KW-0687">Ribonucleoprotein</keyword>
<evidence type="ECO:0000313" key="10">
    <source>
        <dbReference type="EMBL" id="GAV04233.1"/>
    </source>
</evidence>
<dbReference type="GO" id="GO:0022625">
    <property type="term" value="C:cytosolic large ribosomal subunit"/>
    <property type="evidence" value="ECO:0007669"/>
    <property type="project" value="TreeGrafter"/>
</dbReference>
<gene>
    <name evidence="10" type="primary">RvY_14544-1</name>
    <name evidence="10" type="synonym">RvY_14544.1</name>
    <name evidence="10" type="ORF">RvY_14544</name>
</gene>
<name>A0A1D1VVH7_RAMVA</name>
<comment type="subunit">
    <text evidence="7">Component of the large ribosomal subunit. May bind IPO9 with low affinity.</text>
</comment>